<sequence>MKKLELIGILLHNIALEHSAIVQYLYHIFLIQDAEVTEEIEKIARQEMRHMKWFAQKVVQLGGEVELKRIEEEIKVGGPDWVSMLENDVNAEQLAIDTYTKQLELVTDDSVKKLLERVIHDESQHKHEFSELLEEVKRRDFSEEEKKEADQKTLQLLNKLLKEEYRIILEYLYNFFHSKSCEYKDIMLDLAIESMVHMGELGEKLSKMGGVPDLSLPEFGKIKGVEEHIVYEEHSKNEYTKLAEDVSDPSVRKLLEWIEGQEEYHKQRLLDFMRRLRKLTVGDLKKKA</sequence>
<feature type="domain" description="Ferritin/DPS" evidence="3">
    <location>
        <begin position="10"/>
        <end position="138"/>
    </location>
</feature>
<dbReference type="RefSeq" id="WP_121010432.1">
    <property type="nucleotide sequence ID" value="NZ_RCCJ01000001.1"/>
</dbReference>
<dbReference type="GO" id="GO:0005829">
    <property type="term" value="C:cytosol"/>
    <property type="evidence" value="ECO:0007669"/>
    <property type="project" value="TreeGrafter"/>
</dbReference>
<dbReference type="OrthoDB" id="9791649at2"/>
<accession>A0A497XQX8</accession>
<evidence type="ECO:0000313" key="4">
    <source>
        <dbReference type="EMBL" id="RLJ70570.1"/>
    </source>
</evidence>
<dbReference type="InterPro" id="IPR009078">
    <property type="entry name" value="Ferritin-like_SF"/>
</dbReference>
<dbReference type="CDD" id="cd00657">
    <property type="entry name" value="Ferritin_like"/>
    <property type="match status" value="2"/>
</dbReference>
<feature type="domain" description="Ferritin/DPS" evidence="3">
    <location>
        <begin position="155"/>
        <end position="278"/>
    </location>
</feature>
<evidence type="ECO:0000256" key="2">
    <source>
        <dbReference type="ARBA" id="ARBA00023004"/>
    </source>
</evidence>
<dbReference type="PANTHER" id="PTHR30295">
    <property type="entry name" value="BACTERIOFERRITIN"/>
    <property type="match status" value="1"/>
</dbReference>
<keyword evidence="1" id="KW-0409">Iron storage</keyword>
<gene>
    <name evidence="4" type="ORF">BCF55_0846</name>
</gene>
<dbReference type="Proteomes" id="UP000267841">
    <property type="component" value="Unassembled WGS sequence"/>
</dbReference>
<evidence type="ECO:0000313" key="5">
    <source>
        <dbReference type="Proteomes" id="UP000267841"/>
    </source>
</evidence>
<protein>
    <submittedName>
        <fullName evidence="4">Bacterioferritin</fullName>
    </submittedName>
</protein>
<dbReference type="GO" id="GO:0006879">
    <property type="term" value="P:intracellular iron ion homeostasis"/>
    <property type="evidence" value="ECO:0007669"/>
    <property type="project" value="UniProtKB-KW"/>
</dbReference>
<dbReference type="GO" id="GO:0004322">
    <property type="term" value="F:ferroxidase activity"/>
    <property type="evidence" value="ECO:0007669"/>
    <property type="project" value="TreeGrafter"/>
</dbReference>
<dbReference type="GO" id="GO:0020037">
    <property type="term" value="F:heme binding"/>
    <property type="evidence" value="ECO:0007669"/>
    <property type="project" value="TreeGrafter"/>
</dbReference>
<evidence type="ECO:0000259" key="3">
    <source>
        <dbReference type="Pfam" id="PF00210"/>
    </source>
</evidence>
<name>A0A497XQX8_9AQUI</name>
<dbReference type="GO" id="GO:0008199">
    <property type="term" value="F:ferric iron binding"/>
    <property type="evidence" value="ECO:0007669"/>
    <property type="project" value="InterPro"/>
</dbReference>
<dbReference type="InterPro" id="IPR008331">
    <property type="entry name" value="Ferritin_DPS_dom"/>
</dbReference>
<keyword evidence="2" id="KW-0408">Iron</keyword>
<keyword evidence="5" id="KW-1185">Reference proteome</keyword>
<evidence type="ECO:0000256" key="1">
    <source>
        <dbReference type="ARBA" id="ARBA00022434"/>
    </source>
</evidence>
<dbReference type="PANTHER" id="PTHR30295:SF0">
    <property type="entry name" value="BACTERIOFERRITIN"/>
    <property type="match status" value="1"/>
</dbReference>
<dbReference type="EMBL" id="RCCJ01000001">
    <property type="protein sequence ID" value="RLJ70570.1"/>
    <property type="molecule type" value="Genomic_DNA"/>
</dbReference>
<comment type="caution">
    <text evidence="4">The sequence shown here is derived from an EMBL/GenBank/DDBJ whole genome shotgun (WGS) entry which is preliminary data.</text>
</comment>
<reference evidence="4 5" key="1">
    <citation type="submission" date="2018-10" db="EMBL/GenBank/DDBJ databases">
        <title>Genomic Encyclopedia of Archaeal and Bacterial Type Strains, Phase II (KMG-II): from individual species to whole genera.</title>
        <authorList>
            <person name="Goeker M."/>
        </authorList>
    </citation>
    <scope>NUCLEOTIDE SEQUENCE [LARGE SCALE GENOMIC DNA]</scope>
    <source>
        <strain evidence="4 5">DSM 16510</strain>
    </source>
</reference>
<organism evidence="4 5">
    <name type="scientific">Hydrogenivirga caldilitoris</name>
    <dbReference type="NCBI Taxonomy" id="246264"/>
    <lineage>
        <taxon>Bacteria</taxon>
        <taxon>Pseudomonadati</taxon>
        <taxon>Aquificota</taxon>
        <taxon>Aquificia</taxon>
        <taxon>Aquificales</taxon>
        <taxon>Aquificaceae</taxon>
        <taxon>Hydrogenivirga</taxon>
    </lineage>
</organism>
<dbReference type="SUPFAM" id="SSF47240">
    <property type="entry name" value="Ferritin-like"/>
    <property type="match status" value="2"/>
</dbReference>
<dbReference type="Pfam" id="PF00210">
    <property type="entry name" value="Ferritin"/>
    <property type="match status" value="2"/>
</dbReference>
<dbReference type="Gene3D" id="1.20.1260.10">
    <property type="match status" value="2"/>
</dbReference>
<dbReference type="AlphaFoldDB" id="A0A497XQX8"/>
<dbReference type="InterPro" id="IPR012347">
    <property type="entry name" value="Ferritin-like"/>
</dbReference>
<proteinExistence type="predicted"/>